<reference evidence="3" key="1">
    <citation type="submission" date="2025-08" db="UniProtKB">
        <authorList>
            <consortium name="RefSeq"/>
        </authorList>
    </citation>
    <scope>IDENTIFICATION</scope>
</reference>
<keyword evidence="1" id="KW-0472">Membrane</keyword>
<keyword evidence="2" id="KW-1185">Reference proteome</keyword>
<dbReference type="KEGG" id="osn:118762150"/>
<evidence type="ECO:0000313" key="2">
    <source>
        <dbReference type="Proteomes" id="UP000515154"/>
    </source>
</evidence>
<dbReference type="RefSeq" id="XP_036356440.1">
    <property type="nucleotide sequence ID" value="XM_036500547.1"/>
</dbReference>
<gene>
    <name evidence="3" type="primary">LOC118762150</name>
</gene>
<dbReference type="AlphaFoldDB" id="A0A7E6ENC4"/>
<keyword evidence="1" id="KW-0812">Transmembrane</keyword>
<keyword evidence="1" id="KW-1133">Transmembrane helix</keyword>
<sequence>MASIRCKKLRMGPNEVKCLIPKKTVKSAVWIILLVFTNIIYPCNGLRCWKCISENCHQLDPNAEAMTVVCKKGQSCLKVIYQLGRLFPRYKSIVRSCSAGICTSHTTEEFHNCSSNPRKYNVTGCFLRTCCDDKDFCNDSSIVNGYLGIYIGIVLSLSFSLFWLY</sequence>
<feature type="transmembrane region" description="Helical" evidence="1">
    <location>
        <begin position="145"/>
        <end position="164"/>
    </location>
</feature>
<evidence type="ECO:0000256" key="1">
    <source>
        <dbReference type="SAM" id="Phobius"/>
    </source>
</evidence>
<proteinExistence type="predicted"/>
<name>A0A7E6ENC4_9MOLL</name>
<evidence type="ECO:0000313" key="3">
    <source>
        <dbReference type="RefSeq" id="XP_036356440.1"/>
    </source>
</evidence>
<protein>
    <submittedName>
        <fullName evidence="3">Uncharacterized protein LOC118762150</fullName>
    </submittedName>
</protein>
<organism evidence="2 3">
    <name type="scientific">Octopus sinensis</name>
    <name type="common">East Asian common octopus</name>
    <dbReference type="NCBI Taxonomy" id="2607531"/>
    <lineage>
        <taxon>Eukaryota</taxon>
        <taxon>Metazoa</taxon>
        <taxon>Spiralia</taxon>
        <taxon>Lophotrochozoa</taxon>
        <taxon>Mollusca</taxon>
        <taxon>Cephalopoda</taxon>
        <taxon>Coleoidea</taxon>
        <taxon>Octopodiformes</taxon>
        <taxon>Octopoda</taxon>
        <taxon>Incirrata</taxon>
        <taxon>Octopodidae</taxon>
        <taxon>Octopus</taxon>
    </lineage>
</organism>
<accession>A0A7E6ENC4</accession>
<dbReference type="Proteomes" id="UP000515154">
    <property type="component" value="Linkage group LG1"/>
</dbReference>